<dbReference type="KEGG" id="dwu:DVJ83_05590"/>
<dbReference type="InterPro" id="IPR051052">
    <property type="entry name" value="Diverse_substrate_MTase"/>
</dbReference>
<evidence type="ECO:0000256" key="1">
    <source>
        <dbReference type="ARBA" id="ARBA00008361"/>
    </source>
</evidence>
<protein>
    <submittedName>
        <fullName evidence="5">Class I SAM-dependent methyltransferase</fullName>
    </submittedName>
</protein>
<dbReference type="InterPro" id="IPR013216">
    <property type="entry name" value="Methyltransf_11"/>
</dbReference>
<name>A0A345IG99_9DEIO</name>
<dbReference type="Gene3D" id="3.40.50.150">
    <property type="entry name" value="Vaccinia Virus protein VP39"/>
    <property type="match status" value="1"/>
</dbReference>
<dbReference type="InterPro" id="IPR029063">
    <property type="entry name" value="SAM-dependent_MTases_sf"/>
</dbReference>
<dbReference type="EMBL" id="CP031158">
    <property type="protein sequence ID" value="AXG98721.1"/>
    <property type="molecule type" value="Genomic_DNA"/>
</dbReference>
<dbReference type="SUPFAM" id="SSF53335">
    <property type="entry name" value="S-adenosyl-L-methionine-dependent methyltransferases"/>
    <property type="match status" value="1"/>
</dbReference>
<feature type="domain" description="Methyltransferase type 11" evidence="4">
    <location>
        <begin position="44"/>
        <end position="131"/>
    </location>
</feature>
<gene>
    <name evidence="5" type="ORF">DVJ83_05590</name>
</gene>
<accession>A0A345IG99</accession>
<evidence type="ECO:0000259" key="4">
    <source>
        <dbReference type="Pfam" id="PF08241"/>
    </source>
</evidence>
<dbReference type="GO" id="GO:0008757">
    <property type="term" value="F:S-adenosylmethionine-dependent methyltransferase activity"/>
    <property type="evidence" value="ECO:0007669"/>
    <property type="project" value="InterPro"/>
</dbReference>
<dbReference type="CDD" id="cd02440">
    <property type="entry name" value="AdoMet_MTases"/>
    <property type="match status" value="1"/>
</dbReference>
<evidence type="ECO:0000256" key="3">
    <source>
        <dbReference type="ARBA" id="ARBA00022679"/>
    </source>
</evidence>
<dbReference type="Proteomes" id="UP000253744">
    <property type="component" value="Chromosome"/>
</dbReference>
<organism evidence="5 6">
    <name type="scientific">Deinococcus wulumuqiensis</name>
    <dbReference type="NCBI Taxonomy" id="980427"/>
    <lineage>
        <taxon>Bacteria</taxon>
        <taxon>Thermotogati</taxon>
        <taxon>Deinococcota</taxon>
        <taxon>Deinococci</taxon>
        <taxon>Deinococcales</taxon>
        <taxon>Deinococcaceae</taxon>
        <taxon>Deinococcus</taxon>
    </lineage>
</organism>
<keyword evidence="3 5" id="KW-0808">Transferase</keyword>
<dbReference type="PANTHER" id="PTHR44942">
    <property type="entry name" value="METHYLTRANSF_11 DOMAIN-CONTAINING PROTEIN"/>
    <property type="match status" value="1"/>
</dbReference>
<proteinExistence type="inferred from homology"/>
<evidence type="ECO:0000256" key="2">
    <source>
        <dbReference type="ARBA" id="ARBA00022603"/>
    </source>
</evidence>
<dbReference type="STRING" id="1288484.GCA_000348665_00584"/>
<comment type="similarity">
    <text evidence="1">Belongs to the methyltransferase superfamily.</text>
</comment>
<dbReference type="RefSeq" id="WP_114671689.1">
    <property type="nucleotide sequence ID" value="NZ_CP031158.1"/>
</dbReference>
<evidence type="ECO:0000313" key="6">
    <source>
        <dbReference type="Proteomes" id="UP000253744"/>
    </source>
</evidence>
<dbReference type="PANTHER" id="PTHR44942:SF4">
    <property type="entry name" value="METHYLTRANSFERASE TYPE 11 DOMAIN-CONTAINING PROTEIN"/>
    <property type="match status" value="1"/>
</dbReference>
<keyword evidence="2 5" id="KW-0489">Methyltransferase</keyword>
<dbReference type="AlphaFoldDB" id="A0A345IG99"/>
<dbReference type="GO" id="GO:0032259">
    <property type="term" value="P:methylation"/>
    <property type="evidence" value="ECO:0007669"/>
    <property type="project" value="UniProtKB-KW"/>
</dbReference>
<dbReference type="Pfam" id="PF08241">
    <property type="entry name" value="Methyltransf_11"/>
    <property type="match status" value="1"/>
</dbReference>
<reference evidence="5 6" key="1">
    <citation type="submission" date="2018-07" db="EMBL/GenBank/DDBJ databases">
        <title>Complete Genome and Methylome Analysis of Deinococcus wulumuqiensis NEB 479.</title>
        <authorList>
            <person name="Fomenkov A."/>
            <person name="Luyten Y."/>
            <person name="Vincze T."/>
            <person name="Anton B.P."/>
            <person name="Clark T."/>
            <person name="Roberts R.J."/>
            <person name="Morgan R.D."/>
        </authorList>
    </citation>
    <scope>NUCLEOTIDE SEQUENCE [LARGE SCALE GENOMIC DNA]</scope>
    <source>
        <strain evidence="5 6">NEB 479</strain>
    </source>
</reference>
<evidence type="ECO:0000313" key="5">
    <source>
        <dbReference type="EMBL" id="AXG98721.1"/>
    </source>
</evidence>
<sequence>MSTVHNPFATADAAERYAAGRPAFHPLVLSRLAPHLKGRDLGADVACGTGLSSVSLAELVAEVRAFDASAAMLVQAAPHPRVTYAQAPAEALPLETGKLDVMTVAQAFHWFDRAAFLSEARRTLKPGGVLALYDDFFLGEMEGQPDFGAFAKTYMARYPTPPRHREPFGEAEARAAGFSFHEERWKHPLALTQSQLVAYLLTHSNTLAATESGAATPNEIAAWLNGQLAPFYAGAQTRNMVYGAMLTVLKRM</sequence>